<evidence type="ECO:0008006" key="3">
    <source>
        <dbReference type="Google" id="ProtNLM"/>
    </source>
</evidence>
<keyword evidence="2" id="KW-1185">Reference proteome</keyword>
<accession>A0A934R783</accession>
<gene>
    <name evidence="1" type="ORF">JIN84_12200</name>
</gene>
<reference evidence="1" key="1">
    <citation type="submission" date="2021-01" db="EMBL/GenBank/DDBJ databases">
        <title>Modified the classification status of verrucomicrobia.</title>
        <authorList>
            <person name="Feng X."/>
        </authorList>
    </citation>
    <scope>NUCLEOTIDE SEQUENCE</scope>
    <source>
        <strain evidence="1">JCM 18052</strain>
    </source>
</reference>
<comment type="caution">
    <text evidence="1">The sequence shown here is derived from an EMBL/GenBank/DDBJ whole genome shotgun (WGS) entry which is preliminary data.</text>
</comment>
<dbReference type="Proteomes" id="UP000600139">
    <property type="component" value="Unassembled WGS sequence"/>
</dbReference>
<proteinExistence type="predicted"/>
<protein>
    <recommendedName>
        <fullName evidence="3">Sulfotransferase</fullName>
    </recommendedName>
</protein>
<dbReference type="RefSeq" id="WP_200351317.1">
    <property type="nucleotide sequence ID" value="NZ_BAABHZ010000006.1"/>
</dbReference>
<organism evidence="1 2">
    <name type="scientific">Luteolibacter yonseiensis</name>
    <dbReference type="NCBI Taxonomy" id="1144680"/>
    <lineage>
        <taxon>Bacteria</taxon>
        <taxon>Pseudomonadati</taxon>
        <taxon>Verrucomicrobiota</taxon>
        <taxon>Verrucomicrobiia</taxon>
        <taxon>Verrucomicrobiales</taxon>
        <taxon>Verrucomicrobiaceae</taxon>
        <taxon>Luteolibacter</taxon>
    </lineage>
</organism>
<name>A0A934R783_9BACT</name>
<evidence type="ECO:0000313" key="1">
    <source>
        <dbReference type="EMBL" id="MBK1816379.1"/>
    </source>
</evidence>
<sequence length="234" mass="27121">MECVQRIRSQVFAPDVLKGKRAIISDENLLGFIVDIVRRKGYHALVKKLVAMRDVLGGEVRVFLTIRSYADFISSMYCELVTTKPYFSFEEIRHGKFVTELSWLRLYRALAKVFGRHNVVIFEYDLLFSQPSEHMCYLAGARIDFEFPGKGIRVSPSAKAVEHIGMLSQDGSAMSVRKMVVEANRKFPKNADNPAFDPWTPEERARLDERYRKHLKRIPRWHPGKARAIDREDE</sequence>
<dbReference type="EMBL" id="JAENIK010000011">
    <property type="protein sequence ID" value="MBK1816379.1"/>
    <property type="molecule type" value="Genomic_DNA"/>
</dbReference>
<dbReference type="AlphaFoldDB" id="A0A934R783"/>
<evidence type="ECO:0000313" key="2">
    <source>
        <dbReference type="Proteomes" id="UP000600139"/>
    </source>
</evidence>